<name>A0ABM8P829_9BURK</name>
<gene>
    <name evidence="1" type="ORF">LMG27952_06718</name>
</gene>
<evidence type="ECO:0000313" key="2">
    <source>
        <dbReference type="Proteomes" id="UP000656319"/>
    </source>
</evidence>
<organism evidence="1 2">
    <name type="scientific">Paraburkholderia hiiakae</name>
    <dbReference type="NCBI Taxonomy" id="1081782"/>
    <lineage>
        <taxon>Bacteria</taxon>
        <taxon>Pseudomonadati</taxon>
        <taxon>Pseudomonadota</taxon>
        <taxon>Betaproteobacteria</taxon>
        <taxon>Burkholderiales</taxon>
        <taxon>Burkholderiaceae</taxon>
        <taxon>Paraburkholderia</taxon>
    </lineage>
</organism>
<keyword evidence="2" id="KW-1185">Reference proteome</keyword>
<comment type="caution">
    <text evidence="1">The sequence shown here is derived from an EMBL/GenBank/DDBJ whole genome shotgun (WGS) entry which is preliminary data.</text>
</comment>
<reference evidence="1 2" key="1">
    <citation type="submission" date="2020-10" db="EMBL/GenBank/DDBJ databases">
        <authorList>
            <person name="Peeters C."/>
        </authorList>
    </citation>
    <scope>NUCLEOTIDE SEQUENCE [LARGE SCALE GENOMIC DNA]</scope>
    <source>
        <strain evidence="1 2">LMG 27952</strain>
    </source>
</reference>
<dbReference type="RefSeq" id="WP_201700165.1">
    <property type="nucleotide sequence ID" value="NZ_CAJHCQ010000025.1"/>
</dbReference>
<dbReference type="EMBL" id="CAJHCQ010000025">
    <property type="protein sequence ID" value="CAD6558811.1"/>
    <property type="molecule type" value="Genomic_DNA"/>
</dbReference>
<accession>A0ABM8P829</accession>
<evidence type="ECO:0000313" key="1">
    <source>
        <dbReference type="EMBL" id="CAD6558811.1"/>
    </source>
</evidence>
<dbReference type="Proteomes" id="UP000656319">
    <property type="component" value="Unassembled WGS sequence"/>
</dbReference>
<sequence>MTLHAAAIKCSLSQEARAERLELRSDNSWHRLTDHWLPDKEGKWSQQSNSGVLVTGDDHRKLLFLTGFQFAGAFDGYHGRLLGEFNGDAGTWSVVTTTQTPSGD</sequence>
<proteinExistence type="predicted"/>
<protein>
    <submittedName>
        <fullName evidence="1">Uncharacterized protein</fullName>
    </submittedName>
</protein>